<keyword evidence="2" id="KW-0328">Glycosyltransferase</keyword>
<feature type="domain" description="Glycosyltransferase 2-like" evidence="4">
    <location>
        <begin position="13"/>
        <end position="184"/>
    </location>
</feature>
<keyword evidence="6" id="KW-1185">Reference proteome</keyword>
<sequence length="305" mass="35002">MNLTENLQGKKISVISVNYNQPAVTQQLLDSIFTTNTYPNIEIIIVDNGSKEHFIPVWKERYPQVKFIQSELNLGFAGGNNLGIAAADGDYLFLVNNDTEFTPGLLETLSATFQDFPDTGVVCPKIRYFEHPGKIQYVGFTELTSITARNHCLGQFEDDQGQYDNKVFITAFAHGAAMMISREVCGQAGLMAENFFLYYEEMDWSLNIRKAGFKIRVNTFAQIYHKESVSVGADSPLKVYYMNRNRILLVRKHYAFYKRALFCLYFGLIVFPRNFLKFLIRGKLKHINALFKAVYWNLSHNTHSF</sequence>
<dbReference type="PANTHER" id="PTHR43179:SF12">
    <property type="entry name" value="GALACTOFURANOSYLTRANSFERASE GLFT2"/>
    <property type="match status" value="1"/>
</dbReference>
<evidence type="ECO:0000256" key="2">
    <source>
        <dbReference type="ARBA" id="ARBA00022676"/>
    </source>
</evidence>
<evidence type="ECO:0000256" key="1">
    <source>
        <dbReference type="ARBA" id="ARBA00006739"/>
    </source>
</evidence>
<dbReference type="InterPro" id="IPR029044">
    <property type="entry name" value="Nucleotide-diphossugar_trans"/>
</dbReference>
<proteinExistence type="inferred from homology"/>
<protein>
    <recommendedName>
        <fullName evidence="4">Glycosyltransferase 2-like domain-containing protein</fullName>
    </recommendedName>
</protein>
<dbReference type="GO" id="GO:0016757">
    <property type="term" value="F:glycosyltransferase activity"/>
    <property type="evidence" value="ECO:0007669"/>
    <property type="project" value="UniProtKB-KW"/>
</dbReference>
<dbReference type="PANTHER" id="PTHR43179">
    <property type="entry name" value="RHAMNOSYLTRANSFERASE WBBL"/>
    <property type="match status" value="1"/>
</dbReference>
<dbReference type="OrthoDB" id="9771846at2"/>
<keyword evidence="3" id="KW-0808">Transferase</keyword>
<dbReference type="Proteomes" id="UP000198836">
    <property type="component" value="Unassembled WGS sequence"/>
</dbReference>
<comment type="similarity">
    <text evidence="1">Belongs to the glycosyltransferase 2 family.</text>
</comment>
<reference evidence="6" key="1">
    <citation type="submission" date="2016-10" db="EMBL/GenBank/DDBJ databases">
        <authorList>
            <person name="Varghese N."/>
            <person name="Submissions S."/>
        </authorList>
    </citation>
    <scope>NUCLEOTIDE SEQUENCE [LARGE SCALE GENOMIC DNA]</scope>
    <source>
        <strain evidence="6">DSM 18130</strain>
    </source>
</reference>
<dbReference type="InterPro" id="IPR001173">
    <property type="entry name" value="Glyco_trans_2-like"/>
</dbReference>
<dbReference type="Pfam" id="PF00535">
    <property type="entry name" value="Glycos_transf_2"/>
    <property type="match status" value="1"/>
</dbReference>
<accession>A0A1I0SRZ1</accession>
<organism evidence="5 6">
    <name type="scientific">Pedobacter suwonensis</name>
    <dbReference type="NCBI Taxonomy" id="332999"/>
    <lineage>
        <taxon>Bacteria</taxon>
        <taxon>Pseudomonadati</taxon>
        <taxon>Bacteroidota</taxon>
        <taxon>Sphingobacteriia</taxon>
        <taxon>Sphingobacteriales</taxon>
        <taxon>Sphingobacteriaceae</taxon>
        <taxon>Pedobacter</taxon>
    </lineage>
</organism>
<dbReference type="EMBL" id="FOJM01000003">
    <property type="protein sequence ID" value="SFA42284.1"/>
    <property type="molecule type" value="Genomic_DNA"/>
</dbReference>
<dbReference type="AlphaFoldDB" id="A0A1I0SRZ1"/>
<gene>
    <name evidence="5" type="ORF">SAMN04488511_10331</name>
</gene>
<evidence type="ECO:0000259" key="4">
    <source>
        <dbReference type="Pfam" id="PF00535"/>
    </source>
</evidence>
<evidence type="ECO:0000313" key="5">
    <source>
        <dbReference type="EMBL" id="SFA42284.1"/>
    </source>
</evidence>
<evidence type="ECO:0000313" key="6">
    <source>
        <dbReference type="Proteomes" id="UP000198836"/>
    </source>
</evidence>
<dbReference type="Gene3D" id="3.90.550.10">
    <property type="entry name" value="Spore Coat Polysaccharide Biosynthesis Protein SpsA, Chain A"/>
    <property type="match status" value="1"/>
</dbReference>
<dbReference type="SUPFAM" id="SSF53448">
    <property type="entry name" value="Nucleotide-diphospho-sugar transferases"/>
    <property type="match status" value="1"/>
</dbReference>
<dbReference type="CDD" id="cd04186">
    <property type="entry name" value="GT_2_like_c"/>
    <property type="match status" value="1"/>
</dbReference>
<name>A0A1I0SRZ1_9SPHI</name>
<evidence type="ECO:0000256" key="3">
    <source>
        <dbReference type="ARBA" id="ARBA00022679"/>
    </source>
</evidence>
<dbReference type="STRING" id="332999.SAMN04488511_10331"/>